<dbReference type="RefSeq" id="WP_039900084.1">
    <property type="nucleotide sequence ID" value="NZ_AKAU01000054.1"/>
</dbReference>
<protein>
    <submittedName>
        <fullName evidence="1">Uncharacterized protein</fullName>
    </submittedName>
</protein>
<dbReference type="EMBL" id="CP026107">
    <property type="protein sequence ID" value="AUT74541.1"/>
    <property type="molecule type" value="Genomic_DNA"/>
</dbReference>
<reference evidence="1 2" key="1">
    <citation type="submission" date="2018-01" db="EMBL/GenBank/DDBJ databases">
        <title>Species boundaries and ecological features among Paraburkholderia terrae DSMZ17804T, P. hospita DSMZ17164T and P. caribensis DSMZ13236T.</title>
        <authorList>
            <person name="Pratama A.A."/>
        </authorList>
    </citation>
    <scope>NUCLEOTIDE SEQUENCE [LARGE SCALE GENOMIC DNA]</scope>
    <source>
        <strain evidence="1 2">DSM 17164</strain>
    </source>
</reference>
<evidence type="ECO:0000313" key="1">
    <source>
        <dbReference type="EMBL" id="AUT74541.1"/>
    </source>
</evidence>
<sequence>MSKLLKSWATRFHADHARFKLREIPEYVCASQLLAHNKATLRIHSVKLQHIPGQIQSNSCYFHDERSFAVGITTCPLWHESLAV</sequence>
<accession>A0AAN1JIC3</accession>
<evidence type="ECO:0000313" key="2">
    <source>
        <dbReference type="Proteomes" id="UP000236649"/>
    </source>
</evidence>
<dbReference type="KEGG" id="phs:C2L64_40610"/>
<dbReference type="AlphaFoldDB" id="A0AAN1JIC3"/>
<dbReference type="Proteomes" id="UP000236649">
    <property type="component" value="Chromosome 3"/>
</dbReference>
<organism evidence="1 2">
    <name type="scientific">Paraburkholderia hospita</name>
    <dbReference type="NCBI Taxonomy" id="169430"/>
    <lineage>
        <taxon>Bacteria</taxon>
        <taxon>Pseudomonadati</taxon>
        <taxon>Pseudomonadota</taxon>
        <taxon>Betaproteobacteria</taxon>
        <taxon>Burkholderiales</taxon>
        <taxon>Burkholderiaceae</taxon>
        <taxon>Paraburkholderia</taxon>
    </lineage>
</organism>
<gene>
    <name evidence="1" type="ORF">C2L64_40610</name>
</gene>
<dbReference type="GeneID" id="55534604"/>
<proteinExistence type="predicted"/>
<name>A0AAN1JIC3_9BURK</name>